<evidence type="ECO:0000256" key="7">
    <source>
        <dbReference type="ARBA" id="ARBA00022801"/>
    </source>
</evidence>
<dbReference type="FunFam" id="3.30.420.10:FF:000002">
    <property type="entry name" value="Crossover junction endodeoxyribonuclease RuvC"/>
    <property type="match status" value="1"/>
</dbReference>
<evidence type="ECO:0000256" key="15">
    <source>
        <dbReference type="SAM" id="MobiDB-lite"/>
    </source>
</evidence>
<feature type="region of interest" description="Disordered" evidence="15">
    <location>
        <begin position="183"/>
        <end position="217"/>
    </location>
</feature>
<evidence type="ECO:0000256" key="3">
    <source>
        <dbReference type="ARBA" id="ARBA00022722"/>
    </source>
</evidence>
<reference evidence="16 17" key="1">
    <citation type="submission" date="2019-06" db="EMBL/GenBank/DDBJ databases">
        <title>Sequencing the genomes of 1000 actinobacteria strains.</title>
        <authorList>
            <person name="Klenk H.-P."/>
        </authorList>
    </citation>
    <scope>NUCLEOTIDE SEQUENCE [LARGE SCALE GENOMIC DNA]</scope>
    <source>
        <strain evidence="16 17">DSM 8251</strain>
    </source>
</reference>
<evidence type="ECO:0000256" key="10">
    <source>
        <dbReference type="ARBA" id="ARBA00023172"/>
    </source>
</evidence>
<evidence type="ECO:0000313" key="16">
    <source>
        <dbReference type="EMBL" id="TQL62422.1"/>
    </source>
</evidence>
<dbReference type="PANTHER" id="PTHR30194">
    <property type="entry name" value="CROSSOVER JUNCTION ENDODEOXYRIBONUCLEASE RUVC"/>
    <property type="match status" value="1"/>
</dbReference>
<gene>
    <name evidence="13" type="primary">ruvC</name>
    <name evidence="16" type="ORF">FB460_0197</name>
</gene>
<feature type="binding site" evidence="13">
    <location>
        <position position="66"/>
    </location>
    <ligand>
        <name>Mg(2+)</name>
        <dbReference type="ChEBI" id="CHEBI:18420"/>
        <label>2</label>
    </ligand>
</feature>
<dbReference type="InterPro" id="IPR036397">
    <property type="entry name" value="RNaseH_sf"/>
</dbReference>
<evidence type="ECO:0000256" key="8">
    <source>
        <dbReference type="ARBA" id="ARBA00022842"/>
    </source>
</evidence>
<dbReference type="GO" id="GO:0008821">
    <property type="term" value="F:crossover junction DNA endonuclease activity"/>
    <property type="evidence" value="ECO:0007669"/>
    <property type="project" value="UniProtKB-UniRule"/>
</dbReference>
<evidence type="ECO:0000256" key="6">
    <source>
        <dbReference type="ARBA" id="ARBA00022763"/>
    </source>
</evidence>
<keyword evidence="17" id="KW-1185">Reference proteome</keyword>
<keyword evidence="3 13" id="KW-0540">Nuclease</keyword>
<comment type="cofactor">
    <cofactor evidence="13">
        <name>Mg(2+)</name>
        <dbReference type="ChEBI" id="CHEBI:18420"/>
    </cofactor>
    <text evidence="13">Binds 2 Mg(2+) ion per subunit.</text>
</comment>
<dbReference type="InterPro" id="IPR002176">
    <property type="entry name" value="X-over_junc_endoDNase_RuvC"/>
</dbReference>
<dbReference type="Proteomes" id="UP000316196">
    <property type="component" value="Unassembled WGS sequence"/>
</dbReference>
<evidence type="ECO:0000256" key="9">
    <source>
        <dbReference type="ARBA" id="ARBA00023125"/>
    </source>
</evidence>
<comment type="function">
    <text evidence="13">The RuvA-RuvB-RuvC complex processes Holliday junction (HJ) DNA during genetic recombination and DNA repair. Endonuclease that resolves HJ intermediates. Cleaves cruciform DNA by making single-stranded nicks across the HJ at symmetrical positions within the homologous arms, yielding a 5'-phosphate and a 3'-hydroxyl group; requires a central core of homology in the junction. The consensus cleavage sequence is 5'-(A/T)TT(C/G)-3'. Cleavage occurs on the 3'-side of the TT dinucleotide at the point of strand exchange. HJ branch migration catalyzed by RuvA-RuvB allows RuvC to scan DNA until it finds its consensus sequence, where it cleaves and resolves the cruciform DNA.</text>
</comment>
<keyword evidence="10 13" id="KW-0233">DNA recombination</keyword>
<dbReference type="Pfam" id="PF02075">
    <property type="entry name" value="RuvC"/>
    <property type="match status" value="1"/>
</dbReference>
<keyword evidence="4 13" id="KW-0479">Metal-binding</keyword>
<keyword evidence="8 13" id="KW-0460">Magnesium</keyword>
<evidence type="ECO:0000256" key="2">
    <source>
        <dbReference type="ARBA" id="ARBA00022490"/>
    </source>
</evidence>
<dbReference type="GO" id="GO:0006281">
    <property type="term" value="P:DNA repair"/>
    <property type="evidence" value="ECO:0007669"/>
    <property type="project" value="UniProtKB-UniRule"/>
</dbReference>
<dbReference type="OrthoDB" id="9805499at2"/>
<keyword evidence="6 13" id="KW-0227">DNA damage</keyword>
<evidence type="ECO:0000256" key="12">
    <source>
        <dbReference type="ARBA" id="ARBA00029354"/>
    </source>
</evidence>
<dbReference type="GO" id="GO:0000287">
    <property type="term" value="F:magnesium ion binding"/>
    <property type="evidence" value="ECO:0007669"/>
    <property type="project" value="UniProtKB-UniRule"/>
</dbReference>
<dbReference type="AlphaFoldDB" id="A0A542ZPZ3"/>
<name>A0A542ZPZ3_9ACTN</name>
<dbReference type="PRINTS" id="PR00696">
    <property type="entry name" value="RSOLVASERUVC"/>
</dbReference>
<sequence length="217" mass="23154">MRVLGVDPGLTRCGVAVVEGSRSPMLLHVSVVRTDADLDTPRRLVTIEAELDALMERWLPDVVAVERVFAQNNLNTVIGTAQAAGTAMMVGARRGIPVAEHTPSEIKAAITGSGRADKAQITTMVTRILSLDAPPRPADAADAAALAICHLWRGATKNRITEAVAARGRQRPDLEARAQEIAERQRRAVSQARAKATASTNARTGIRKPASRGRTTT</sequence>
<comment type="caution">
    <text evidence="16">The sequence shown here is derived from an EMBL/GenBank/DDBJ whole genome shotgun (WGS) entry which is preliminary data.</text>
</comment>
<keyword evidence="9 13" id="KW-0238">DNA-binding</keyword>
<comment type="subcellular location">
    <subcellularLocation>
        <location evidence="13">Cytoplasm</location>
    </subcellularLocation>
</comment>
<dbReference type="HAMAP" id="MF_00034">
    <property type="entry name" value="RuvC"/>
    <property type="match status" value="1"/>
</dbReference>
<organism evidence="16 17">
    <name type="scientific">Propioniferax innocua</name>
    <dbReference type="NCBI Taxonomy" id="1753"/>
    <lineage>
        <taxon>Bacteria</taxon>
        <taxon>Bacillati</taxon>
        <taxon>Actinomycetota</taxon>
        <taxon>Actinomycetes</taxon>
        <taxon>Propionibacteriales</taxon>
        <taxon>Propionibacteriaceae</taxon>
        <taxon>Propioniferax</taxon>
    </lineage>
</organism>
<dbReference type="GO" id="GO:0005737">
    <property type="term" value="C:cytoplasm"/>
    <property type="evidence" value="ECO:0007669"/>
    <property type="project" value="UniProtKB-SubCell"/>
</dbReference>
<comment type="subunit">
    <text evidence="13">Homodimer which binds Holliday junction (HJ) DNA. The HJ becomes 2-fold symmetrical on binding to RuvC with unstacked arms; it has a different conformation from HJ DNA in complex with RuvA. In the full resolvosome a probable DNA-RuvA(4)-RuvB(12)-RuvC(2) complex forms which resolves the HJ.</text>
</comment>
<dbReference type="EC" id="3.1.21.10" evidence="13 14"/>
<feature type="active site" evidence="13">
    <location>
        <position position="7"/>
    </location>
</feature>
<dbReference type="PROSITE" id="PS01321">
    <property type="entry name" value="RUVC"/>
    <property type="match status" value="1"/>
</dbReference>
<comment type="catalytic activity">
    <reaction evidence="12 13">
        <text>Endonucleolytic cleavage at a junction such as a reciprocal single-stranded crossover between two homologous DNA duplexes (Holliday junction).</text>
        <dbReference type="EC" id="3.1.21.10"/>
    </reaction>
</comment>
<dbReference type="GO" id="GO:0006310">
    <property type="term" value="P:DNA recombination"/>
    <property type="evidence" value="ECO:0007669"/>
    <property type="project" value="UniProtKB-UniRule"/>
</dbReference>
<evidence type="ECO:0000256" key="5">
    <source>
        <dbReference type="ARBA" id="ARBA00022759"/>
    </source>
</evidence>
<dbReference type="GO" id="GO:0003677">
    <property type="term" value="F:DNA binding"/>
    <property type="evidence" value="ECO:0007669"/>
    <property type="project" value="UniProtKB-KW"/>
</dbReference>
<feature type="binding site" evidence="13">
    <location>
        <position position="7"/>
    </location>
    <ligand>
        <name>Mg(2+)</name>
        <dbReference type="ChEBI" id="CHEBI:18420"/>
        <label>1</label>
    </ligand>
</feature>
<evidence type="ECO:0000256" key="14">
    <source>
        <dbReference type="NCBIfam" id="TIGR00228"/>
    </source>
</evidence>
<dbReference type="Gene3D" id="3.30.420.10">
    <property type="entry name" value="Ribonuclease H-like superfamily/Ribonuclease H"/>
    <property type="match status" value="1"/>
</dbReference>
<dbReference type="SUPFAM" id="SSF53098">
    <property type="entry name" value="Ribonuclease H-like"/>
    <property type="match status" value="1"/>
</dbReference>
<dbReference type="CDD" id="cd16962">
    <property type="entry name" value="RuvC"/>
    <property type="match status" value="1"/>
</dbReference>
<dbReference type="NCBIfam" id="TIGR00228">
    <property type="entry name" value="ruvC"/>
    <property type="match status" value="1"/>
</dbReference>
<comment type="similarity">
    <text evidence="1 13">Belongs to the RuvC family.</text>
</comment>
<evidence type="ECO:0000313" key="17">
    <source>
        <dbReference type="Proteomes" id="UP000316196"/>
    </source>
</evidence>
<feature type="active site" evidence="13">
    <location>
        <position position="66"/>
    </location>
</feature>
<dbReference type="EMBL" id="VFOR01000001">
    <property type="protein sequence ID" value="TQL62422.1"/>
    <property type="molecule type" value="Genomic_DNA"/>
</dbReference>
<evidence type="ECO:0000256" key="1">
    <source>
        <dbReference type="ARBA" id="ARBA00009518"/>
    </source>
</evidence>
<feature type="active site" evidence="13">
    <location>
        <position position="139"/>
    </location>
</feature>
<dbReference type="PANTHER" id="PTHR30194:SF3">
    <property type="entry name" value="CROSSOVER JUNCTION ENDODEOXYRIBONUCLEASE RUVC"/>
    <property type="match status" value="1"/>
</dbReference>
<proteinExistence type="inferred from homology"/>
<evidence type="ECO:0000256" key="13">
    <source>
        <dbReference type="HAMAP-Rule" id="MF_00034"/>
    </source>
</evidence>
<dbReference type="RefSeq" id="WP_142092274.1">
    <property type="nucleotide sequence ID" value="NZ_BAAAMD010000003.1"/>
</dbReference>
<evidence type="ECO:0000256" key="11">
    <source>
        <dbReference type="ARBA" id="ARBA00023204"/>
    </source>
</evidence>
<dbReference type="GO" id="GO:0048476">
    <property type="term" value="C:Holliday junction resolvase complex"/>
    <property type="evidence" value="ECO:0007669"/>
    <property type="project" value="UniProtKB-UniRule"/>
</dbReference>
<feature type="binding site" evidence="13">
    <location>
        <position position="139"/>
    </location>
    <ligand>
        <name>Mg(2+)</name>
        <dbReference type="ChEBI" id="CHEBI:18420"/>
        <label>1</label>
    </ligand>
</feature>
<dbReference type="InterPro" id="IPR020563">
    <property type="entry name" value="X-over_junc_endoDNase_Mg_BS"/>
</dbReference>
<evidence type="ECO:0000256" key="4">
    <source>
        <dbReference type="ARBA" id="ARBA00022723"/>
    </source>
</evidence>
<keyword evidence="5 13" id="KW-0255">Endonuclease</keyword>
<accession>A0A542ZPZ3</accession>
<keyword evidence="7 13" id="KW-0378">Hydrolase</keyword>
<dbReference type="InterPro" id="IPR012337">
    <property type="entry name" value="RNaseH-like_sf"/>
</dbReference>
<protein>
    <recommendedName>
        <fullName evidence="13 14">Crossover junction endodeoxyribonuclease RuvC</fullName>
        <ecNumber evidence="13 14">3.1.21.10</ecNumber>
    </recommendedName>
    <alternativeName>
        <fullName evidence="13">Holliday junction nuclease RuvC</fullName>
    </alternativeName>
    <alternativeName>
        <fullName evidence="13">Holliday junction resolvase RuvC</fullName>
    </alternativeName>
</protein>
<keyword evidence="11 13" id="KW-0234">DNA repair</keyword>
<keyword evidence="2 13" id="KW-0963">Cytoplasm</keyword>